<proteinExistence type="predicted"/>
<evidence type="ECO:0000313" key="3">
    <source>
        <dbReference type="EMBL" id="KAK6215121.1"/>
    </source>
</evidence>
<gene>
    <name evidence="3" type="ORF">QIS74_08140</name>
</gene>
<feature type="transmembrane region" description="Helical" evidence="2">
    <location>
        <begin position="94"/>
        <end position="116"/>
    </location>
</feature>
<evidence type="ECO:0000256" key="2">
    <source>
        <dbReference type="SAM" id="Phobius"/>
    </source>
</evidence>
<sequence length="645" mass="71422">METGTEAAPTAPTGAPAPAFNTEPAAVFWLVWAGVWTATVLCGMAFLFVNRHMPFLRIRGLALSFGAVTMLHLYWMSVQIGLSVGQFVPDGAEFWVMGLYLPFGIALFHASNSRFLHVAKAQRRYADKPPPPCGACQPPSLSLSLSPSPSPSPSPSSSKPLHSPAAACSCGLRDSRSLAGRFRRLDYTTKMLTVVCTGMVVQVLLTVAMYLASRKYHPWFGIPGTEVKGTPTQQKVEMGRGWEWWPSVLWQFVWAWMVAPVILWKSRGIRDTQGWRLQTIACCLASLHATPMWLVALYVPEMAPVNRYFIPPQWICLSILFIEIFAIFIPCWQVVRHKSLQQETLESIAVWEAKNKNRNNNDDDDGGGHGSDSFITDSTKVGSRASVVWQSLVELEKNTSQADSVYTMSALEYVLDKNPEPLRKFSALRDFSGENIAFLSAVGEWKASIPQGTGVGRQRSPELARDRFNRALRIYTEFVSPYHAEFQINIASQDLKRLQGVFDHAARIMYGGRTERFTDPVVPFEDAMWSPAAAAEEGSDQEGSGAAAAAMLRWNGSADRIADRVQYWGEIPEAFNAAVFDDAEASIKYLVLTNTWPKFVKERRTSLGSEDSGETAETDHSASTSTSTSALSRVARYFRGIKAAT</sequence>
<feature type="compositionally biased region" description="Low complexity" evidence="1">
    <location>
        <begin position="134"/>
        <end position="147"/>
    </location>
</feature>
<dbReference type="InterPro" id="IPR044926">
    <property type="entry name" value="RGS_subdomain_2"/>
</dbReference>
<name>A0AAV9TA45_9PEZI</name>
<feature type="region of interest" description="Disordered" evidence="1">
    <location>
        <begin position="356"/>
        <end position="377"/>
    </location>
</feature>
<protein>
    <recommendedName>
        <fullName evidence="5">RGS domain-containing protein</fullName>
    </recommendedName>
</protein>
<accession>A0AAV9TA45</accession>
<organism evidence="3 4">
    <name type="scientific">Colletotrichum tabaci</name>
    <dbReference type="NCBI Taxonomy" id="1209068"/>
    <lineage>
        <taxon>Eukaryota</taxon>
        <taxon>Fungi</taxon>
        <taxon>Dikarya</taxon>
        <taxon>Ascomycota</taxon>
        <taxon>Pezizomycotina</taxon>
        <taxon>Sordariomycetes</taxon>
        <taxon>Hypocreomycetidae</taxon>
        <taxon>Glomerellales</taxon>
        <taxon>Glomerellaceae</taxon>
        <taxon>Colletotrichum</taxon>
        <taxon>Colletotrichum destructivum species complex</taxon>
    </lineage>
</organism>
<feature type="transmembrane region" description="Helical" evidence="2">
    <location>
        <begin position="244"/>
        <end position="263"/>
    </location>
</feature>
<dbReference type="InterPro" id="IPR036305">
    <property type="entry name" value="RGS_sf"/>
</dbReference>
<feature type="transmembrane region" description="Helical" evidence="2">
    <location>
        <begin position="191"/>
        <end position="212"/>
    </location>
</feature>
<keyword evidence="2" id="KW-0472">Membrane</keyword>
<keyword evidence="2" id="KW-1133">Transmembrane helix</keyword>
<feature type="transmembrane region" description="Helical" evidence="2">
    <location>
        <begin position="275"/>
        <end position="299"/>
    </location>
</feature>
<dbReference type="Proteomes" id="UP001327957">
    <property type="component" value="Unassembled WGS sequence"/>
</dbReference>
<evidence type="ECO:0000256" key="1">
    <source>
        <dbReference type="SAM" id="MobiDB-lite"/>
    </source>
</evidence>
<dbReference type="Gene3D" id="1.10.167.10">
    <property type="entry name" value="Regulator of G-protein Signalling 4, domain 2"/>
    <property type="match status" value="1"/>
</dbReference>
<dbReference type="EMBL" id="JASAOK010000043">
    <property type="protein sequence ID" value="KAK6215121.1"/>
    <property type="molecule type" value="Genomic_DNA"/>
</dbReference>
<comment type="caution">
    <text evidence="3">The sequence shown here is derived from an EMBL/GenBank/DDBJ whole genome shotgun (WGS) entry which is preliminary data.</text>
</comment>
<feature type="transmembrane region" description="Helical" evidence="2">
    <location>
        <begin position="311"/>
        <end position="332"/>
    </location>
</feature>
<evidence type="ECO:0000313" key="4">
    <source>
        <dbReference type="Proteomes" id="UP001327957"/>
    </source>
</evidence>
<feature type="region of interest" description="Disordered" evidence="1">
    <location>
        <begin position="606"/>
        <end position="627"/>
    </location>
</feature>
<dbReference type="AlphaFoldDB" id="A0AAV9TA45"/>
<dbReference type="SUPFAM" id="SSF48097">
    <property type="entry name" value="Regulator of G-protein signaling, RGS"/>
    <property type="match status" value="1"/>
</dbReference>
<keyword evidence="4" id="KW-1185">Reference proteome</keyword>
<evidence type="ECO:0008006" key="5">
    <source>
        <dbReference type="Google" id="ProtNLM"/>
    </source>
</evidence>
<feature type="transmembrane region" description="Helical" evidence="2">
    <location>
        <begin position="26"/>
        <end position="49"/>
    </location>
</feature>
<reference evidence="3 4" key="1">
    <citation type="submission" date="2023-04" db="EMBL/GenBank/DDBJ databases">
        <title>Colletotrichum tabacum stain YC1 causing leaf anthracnose on Nicotiana tabacum(L.) cv.</title>
        <authorList>
            <person name="Ji Z."/>
            <person name="Wang M."/>
            <person name="Zhang J."/>
            <person name="Wang N."/>
            <person name="Zhou Z."/>
        </authorList>
    </citation>
    <scope>NUCLEOTIDE SEQUENCE [LARGE SCALE GENOMIC DNA]</scope>
    <source>
        <strain evidence="3 4">YC1</strain>
    </source>
</reference>
<feature type="transmembrane region" description="Helical" evidence="2">
    <location>
        <begin position="61"/>
        <end position="82"/>
    </location>
</feature>
<feature type="region of interest" description="Disordered" evidence="1">
    <location>
        <begin position="129"/>
        <end position="162"/>
    </location>
</feature>
<keyword evidence="2" id="KW-0812">Transmembrane</keyword>